<feature type="transmembrane region" description="Helical" evidence="1">
    <location>
        <begin position="150"/>
        <end position="169"/>
    </location>
</feature>
<feature type="transmembrane region" description="Helical" evidence="1">
    <location>
        <begin position="215"/>
        <end position="235"/>
    </location>
</feature>
<keyword evidence="3" id="KW-1185">Reference proteome</keyword>
<proteinExistence type="predicted"/>
<evidence type="ECO:0000313" key="3">
    <source>
        <dbReference type="Proteomes" id="UP001190700"/>
    </source>
</evidence>
<accession>A0AAE0ESZ2</accession>
<feature type="transmembrane region" description="Helical" evidence="1">
    <location>
        <begin position="181"/>
        <end position="203"/>
    </location>
</feature>
<reference evidence="2 3" key="1">
    <citation type="journal article" date="2015" name="Genome Biol. Evol.">
        <title>Comparative Genomics of a Bacterivorous Green Alga Reveals Evolutionary Causalities and Consequences of Phago-Mixotrophic Mode of Nutrition.</title>
        <authorList>
            <person name="Burns J.A."/>
            <person name="Paasch A."/>
            <person name="Narechania A."/>
            <person name="Kim E."/>
        </authorList>
    </citation>
    <scope>NUCLEOTIDE SEQUENCE [LARGE SCALE GENOMIC DNA]</scope>
    <source>
        <strain evidence="2 3">PLY_AMNH</strain>
    </source>
</reference>
<evidence type="ECO:0000313" key="2">
    <source>
        <dbReference type="EMBL" id="KAK3239154.1"/>
    </source>
</evidence>
<name>A0AAE0ESZ2_9CHLO</name>
<keyword evidence="1" id="KW-1133">Transmembrane helix</keyword>
<keyword evidence="1" id="KW-0472">Membrane</keyword>
<sequence>MITQSGQDRAHHAMGPEVSALAAGFTAGLLHVVAGPDHIAALAPLAVRNRAQSVRTGAIWGSGHGTGVVILGSTGIGAKQFVDVHWLSDRSEIIVGFMLLGIGFWALRQTLRLHAQGFGSRRASHDEEEDAPDPNEKNIRIQEDVKLQHSAAFGVGVLHGAAGTGHLFGVLPSLALPPLQAIVYLGSYLVAAVMAMAGVGFILGSVGEYGGPRAILYMMGISSLGAILVGLVWIIT</sequence>
<dbReference type="EMBL" id="LGRX02034012">
    <property type="protein sequence ID" value="KAK3239154.1"/>
    <property type="molecule type" value="Genomic_DNA"/>
</dbReference>
<comment type="caution">
    <text evidence="2">The sequence shown here is derived from an EMBL/GenBank/DDBJ whole genome shotgun (WGS) entry which is preliminary data.</text>
</comment>
<dbReference type="PANTHER" id="PTHR33876">
    <property type="entry name" value="UNNAMED PRODUCT"/>
    <property type="match status" value="1"/>
</dbReference>
<dbReference type="Proteomes" id="UP001190700">
    <property type="component" value="Unassembled WGS sequence"/>
</dbReference>
<evidence type="ECO:0000256" key="1">
    <source>
        <dbReference type="SAM" id="Phobius"/>
    </source>
</evidence>
<gene>
    <name evidence="2" type="ORF">CYMTET_50900</name>
</gene>
<dbReference type="InterPro" id="IPR052776">
    <property type="entry name" value="Chloro_ReproSupport/MetalTrans"/>
</dbReference>
<organism evidence="2 3">
    <name type="scientific">Cymbomonas tetramitiformis</name>
    <dbReference type="NCBI Taxonomy" id="36881"/>
    <lineage>
        <taxon>Eukaryota</taxon>
        <taxon>Viridiplantae</taxon>
        <taxon>Chlorophyta</taxon>
        <taxon>Pyramimonadophyceae</taxon>
        <taxon>Pyramimonadales</taxon>
        <taxon>Pyramimonadaceae</taxon>
        <taxon>Cymbomonas</taxon>
    </lineage>
</organism>
<dbReference type="AlphaFoldDB" id="A0AAE0ESZ2"/>
<keyword evidence="1" id="KW-0812">Transmembrane</keyword>
<dbReference type="PANTHER" id="PTHR33876:SF4">
    <property type="entry name" value="CHLOROPLAST PROTEIN FOR GROWTH AND FERTILITY 2"/>
    <property type="match status" value="1"/>
</dbReference>
<protein>
    <submittedName>
        <fullName evidence="2">Uncharacterized protein</fullName>
    </submittedName>
</protein>
<feature type="transmembrane region" description="Helical" evidence="1">
    <location>
        <begin position="93"/>
        <end position="111"/>
    </location>
</feature>